<dbReference type="Proteomes" id="UP001069802">
    <property type="component" value="Unassembled WGS sequence"/>
</dbReference>
<accession>A0ABT4LNS9</accession>
<keyword evidence="6" id="KW-0472">Membrane</keyword>
<dbReference type="SUPFAM" id="SSF58104">
    <property type="entry name" value="Methyl-accepting chemotaxis protein (MCP) signaling domain"/>
    <property type="match status" value="1"/>
</dbReference>
<dbReference type="PANTHER" id="PTHR32089">
    <property type="entry name" value="METHYL-ACCEPTING CHEMOTAXIS PROTEIN MCPB"/>
    <property type="match status" value="1"/>
</dbReference>
<evidence type="ECO:0000259" key="8">
    <source>
        <dbReference type="PROSITE" id="PS50192"/>
    </source>
</evidence>
<dbReference type="Gene3D" id="1.10.287.950">
    <property type="entry name" value="Methyl-accepting chemotaxis protein"/>
    <property type="match status" value="1"/>
</dbReference>
<reference evidence="10" key="1">
    <citation type="submission" date="2022-12" db="EMBL/GenBank/DDBJ databases">
        <title>Bacterial isolates from different developmental stages of Nematostella vectensis.</title>
        <authorList>
            <person name="Fraune S."/>
        </authorList>
    </citation>
    <scope>NUCLEOTIDE SEQUENCE</scope>
    <source>
        <strain evidence="10">G21630-S1</strain>
    </source>
</reference>
<evidence type="ECO:0000256" key="5">
    <source>
        <dbReference type="PROSITE-ProRule" id="PRU00284"/>
    </source>
</evidence>
<proteinExistence type="inferred from homology"/>
<dbReference type="PROSITE" id="PS50111">
    <property type="entry name" value="CHEMOTAXIS_TRANSDUC_2"/>
    <property type="match status" value="1"/>
</dbReference>
<evidence type="ECO:0000259" key="7">
    <source>
        <dbReference type="PROSITE" id="PS50111"/>
    </source>
</evidence>
<dbReference type="Pfam" id="PF00015">
    <property type="entry name" value="MCPsignal"/>
    <property type="match status" value="1"/>
</dbReference>
<comment type="subcellular location">
    <subcellularLocation>
        <location evidence="1">Cell inner membrane</location>
        <topology evidence="1">Multi-pass membrane protein</topology>
    </subcellularLocation>
</comment>
<dbReference type="RefSeq" id="WP_269424943.1">
    <property type="nucleotide sequence ID" value="NZ_JAPWGY010000010.1"/>
</dbReference>
<evidence type="ECO:0000313" key="11">
    <source>
        <dbReference type="Proteomes" id="UP001069802"/>
    </source>
</evidence>
<evidence type="ECO:0000256" key="1">
    <source>
        <dbReference type="ARBA" id="ARBA00004429"/>
    </source>
</evidence>
<evidence type="ECO:0000259" key="9">
    <source>
        <dbReference type="PROSITE" id="PS50885"/>
    </source>
</evidence>
<evidence type="ECO:0000256" key="6">
    <source>
        <dbReference type="SAM" id="Phobius"/>
    </source>
</evidence>
<dbReference type="SMART" id="SM00283">
    <property type="entry name" value="MA"/>
    <property type="match status" value="1"/>
</dbReference>
<evidence type="ECO:0000256" key="3">
    <source>
        <dbReference type="ARBA" id="ARBA00023224"/>
    </source>
</evidence>
<dbReference type="CDD" id="cd06225">
    <property type="entry name" value="HAMP"/>
    <property type="match status" value="1"/>
</dbReference>
<dbReference type="Pfam" id="PF00672">
    <property type="entry name" value="HAMP"/>
    <property type="match status" value="1"/>
</dbReference>
<dbReference type="PROSITE" id="PS50192">
    <property type="entry name" value="T_SNARE"/>
    <property type="match status" value="1"/>
</dbReference>
<feature type="transmembrane region" description="Helical" evidence="6">
    <location>
        <begin position="44"/>
        <end position="63"/>
    </location>
</feature>
<feature type="transmembrane region" description="Helical" evidence="6">
    <location>
        <begin position="12"/>
        <end position="32"/>
    </location>
</feature>
<feature type="domain" description="HAMP" evidence="9">
    <location>
        <begin position="66"/>
        <end position="119"/>
    </location>
</feature>
<dbReference type="InterPro" id="IPR004089">
    <property type="entry name" value="MCPsignal_dom"/>
</dbReference>
<dbReference type="InterPro" id="IPR003660">
    <property type="entry name" value="HAMP_dom"/>
</dbReference>
<comment type="similarity">
    <text evidence="4">Belongs to the methyl-accepting chemotaxis (MCP) protein family.</text>
</comment>
<evidence type="ECO:0000313" key="10">
    <source>
        <dbReference type="EMBL" id="MCZ4282800.1"/>
    </source>
</evidence>
<keyword evidence="3 5" id="KW-0807">Transducer</keyword>
<keyword evidence="11" id="KW-1185">Reference proteome</keyword>
<feature type="domain" description="T-SNARE coiled-coil homology" evidence="8">
    <location>
        <begin position="312"/>
        <end position="374"/>
    </location>
</feature>
<gene>
    <name evidence="10" type="ORF">O4H49_18595</name>
</gene>
<feature type="domain" description="Methyl-accepting transducer" evidence="7">
    <location>
        <begin position="153"/>
        <end position="382"/>
    </location>
</feature>
<dbReference type="SMART" id="SM00304">
    <property type="entry name" value="HAMP"/>
    <property type="match status" value="1"/>
</dbReference>
<keyword evidence="6" id="KW-1133">Transmembrane helix</keyword>
<comment type="caution">
    <text evidence="10">The sequence shown here is derived from an EMBL/GenBank/DDBJ whole genome shotgun (WGS) entry which is preliminary data.</text>
</comment>
<evidence type="ECO:0000256" key="2">
    <source>
        <dbReference type="ARBA" id="ARBA00022519"/>
    </source>
</evidence>
<dbReference type="Gene3D" id="6.10.340.10">
    <property type="match status" value="1"/>
</dbReference>
<keyword evidence="6" id="KW-0812">Transmembrane</keyword>
<dbReference type="InterPro" id="IPR000727">
    <property type="entry name" value="T_SNARE_dom"/>
</dbReference>
<sequence length="416" mass="44004">MFINNFQIKHLGMIFSALMLGVVGIIGAASYFSNNEEANVINDLAMTIVFSSLLLMAVMNIWWTRTHLTNPMTALTETMTSLAEGNLKIDVPAVGWKNEIGQMAGAVLVFKENAIRIRQMEAEQQEQENRSASERKALIAQMANDFETRVGKTVLEVKDAANEMKSSAQILTGTAEKTSVRATTVSAASEEAATNVQTVASAAEELTASEREISRQVNRSSEVVAGAVEKAQGAHQTVGTLVSSVSEIGKVIELITGIAEQTNLLALNATIEAARAGEAGKGFAVVASEVKNLANQTAKATEEISGQISGVQSVTEEAAAALEAIGNSIREVSTISNAISIAVEEQAAATQEIARNVEQASAGTKQVSRSIEDVTEAAGQTGKTAHMILDASENLSRQATHLQEGLDQFLAQVRAG</sequence>
<dbReference type="EMBL" id="JAPWGY010000010">
    <property type="protein sequence ID" value="MCZ4282800.1"/>
    <property type="molecule type" value="Genomic_DNA"/>
</dbReference>
<dbReference type="PANTHER" id="PTHR32089:SF112">
    <property type="entry name" value="LYSOZYME-LIKE PROTEIN-RELATED"/>
    <property type="match status" value="1"/>
</dbReference>
<evidence type="ECO:0000256" key="4">
    <source>
        <dbReference type="ARBA" id="ARBA00029447"/>
    </source>
</evidence>
<protein>
    <submittedName>
        <fullName evidence="10">HAMP domain-containing methyl-accepting chemotaxis protein</fullName>
    </submittedName>
</protein>
<organism evidence="10 11">
    <name type="scientific">Kiloniella laminariae</name>
    <dbReference type="NCBI Taxonomy" id="454162"/>
    <lineage>
        <taxon>Bacteria</taxon>
        <taxon>Pseudomonadati</taxon>
        <taxon>Pseudomonadota</taxon>
        <taxon>Alphaproteobacteria</taxon>
        <taxon>Rhodospirillales</taxon>
        <taxon>Kiloniellaceae</taxon>
        <taxon>Kiloniella</taxon>
    </lineage>
</organism>
<name>A0ABT4LNS9_9PROT</name>
<keyword evidence="2" id="KW-1003">Cell membrane</keyword>
<keyword evidence="2" id="KW-0997">Cell inner membrane</keyword>
<dbReference type="PROSITE" id="PS50885">
    <property type="entry name" value="HAMP"/>
    <property type="match status" value="1"/>
</dbReference>